<gene>
    <name evidence="10" type="primary">carB</name>
    <name evidence="10" type="ORF">ACFQ4C_26740</name>
</gene>
<dbReference type="SUPFAM" id="SSF56059">
    <property type="entry name" value="Glutathione synthetase ATP-binding domain-like"/>
    <property type="match status" value="2"/>
</dbReference>
<dbReference type="Gene3D" id="3.40.50.20">
    <property type="match status" value="2"/>
</dbReference>
<evidence type="ECO:0000313" key="10">
    <source>
        <dbReference type="EMBL" id="MFD1144755.1"/>
    </source>
</evidence>
<dbReference type="InterPro" id="IPR005480">
    <property type="entry name" value="CPSase_lsu_oligo"/>
</dbReference>
<dbReference type="NCBIfam" id="TIGR01369">
    <property type="entry name" value="CPSaseII_lrg"/>
    <property type="match status" value="1"/>
</dbReference>
<evidence type="ECO:0000256" key="2">
    <source>
        <dbReference type="ARBA" id="ARBA00022598"/>
    </source>
</evidence>
<dbReference type="InterPro" id="IPR006275">
    <property type="entry name" value="CPSase_lsu"/>
</dbReference>
<dbReference type="PROSITE" id="PS50975">
    <property type="entry name" value="ATP_GRASP"/>
    <property type="match status" value="2"/>
</dbReference>
<dbReference type="PRINTS" id="PR00098">
    <property type="entry name" value="CPSASE"/>
</dbReference>
<comment type="caution">
    <text evidence="10">The sequence shown here is derived from an EMBL/GenBank/DDBJ whole genome shotgun (WGS) entry which is preliminary data.</text>
</comment>
<dbReference type="Pfam" id="PF02787">
    <property type="entry name" value="CPSase_L_D3"/>
    <property type="match status" value="1"/>
</dbReference>
<protein>
    <recommendedName>
        <fullName evidence="6">carbamoyl-phosphate synthase (ammonia)</fullName>
        <ecNumber evidence="6">6.3.4.16</ecNumber>
    </recommendedName>
</protein>
<keyword evidence="4 8" id="KW-0547">Nucleotide-binding</keyword>
<dbReference type="NCBIfam" id="NF009455">
    <property type="entry name" value="PRK12815.1"/>
    <property type="match status" value="1"/>
</dbReference>
<keyword evidence="3" id="KW-0677">Repeat</keyword>
<dbReference type="Pfam" id="PF02786">
    <property type="entry name" value="CPSase_L_D2"/>
    <property type="match status" value="2"/>
</dbReference>
<dbReference type="InterPro" id="IPR005483">
    <property type="entry name" value="CPSase_dom"/>
</dbReference>
<keyword evidence="5 8" id="KW-0067">ATP-binding</keyword>
<evidence type="ECO:0000256" key="8">
    <source>
        <dbReference type="PROSITE-ProRule" id="PRU00409"/>
    </source>
</evidence>
<dbReference type="PANTHER" id="PTHR11405">
    <property type="entry name" value="CARBAMOYLTRANSFERASE FAMILY MEMBER"/>
    <property type="match status" value="1"/>
</dbReference>
<dbReference type="InterPro" id="IPR058047">
    <property type="entry name" value="CPSase_preATP-grasp"/>
</dbReference>
<evidence type="ECO:0000256" key="4">
    <source>
        <dbReference type="ARBA" id="ARBA00022741"/>
    </source>
</evidence>
<dbReference type="Pfam" id="PF25596">
    <property type="entry name" value="CPSase_L_D1"/>
    <property type="match status" value="2"/>
</dbReference>
<comment type="similarity">
    <text evidence="1">Belongs to the CarB family.</text>
</comment>
<dbReference type="InterPro" id="IPR011761">
    <property type="entry name" value="ATP-grasp"/>
</dbReference>
<organism evidence="10 11">
    <name type="scientific">Larkinella insperata</name>
    <dbReference type="NCBI Taxonomy" id="332158"/>
    <lineage>
        <taxon>Bacteria</taxon>
        <taxon>Pseudomonadati</taxon>
        <taxon>Bacteroidota</taxon>
        <taxon>Cytophagia</taxon>
        <taxon>Cytophagales</taxon>
        <taxon>Spirosomataceae</taxon>
        <taxon>Larkinella</taxon>
    </lineage>
</organism>
<dbReference type="InterPro" id="IPR013815">
    <property type="entry name" value="ATP_grasp_subdomain_1"/>
</dbReference>
<dbReference type="Gene3D" id="3.30.1490.20">
    <property type="entry name" value="ATP-grasp fold, A domain"/>
    <property type="match status" value="1"/>
</dbReference>
<dbReference type="EC" id="6.3.4.16" evidence="6"/>
<dbReference type="Gene3D" id="1.10.1030.10">
    <property type="entry name" value="Carbamoyl-phosphate synthetase, large subunit oligomerisation domain"/>
    <property type="match status" value="1"/>
</dbReference>
<proteinExistence type="inferred from homology"/>
<dbReference type="InterPro" id="IPR016185">
    <property type="entry name" value="PreATP-grasp_dom_sf"/>
</dbReference>
<dbReference type="InterPro" id="IPR036897">
    <property type="entry name" value="CarbamoylP_synth_lsu_oligo_sf"/>
</dbReference>
<dbReference type="PROSITE" id="PS00867">
    <property type="entry name" value="CPSASE_2"/>
    <property type="match status" value="1"/>
</dbReference>
<dbReference type="RefSeq" id="WP_265993822.1">
    <property type="nucleotide sequence ID" value="NZ_CP110973.1"/>
</dbReference>
<evidence type="ECO:0000313" key="11">
    <source>
        <dbReference type="Proteomes" id="UP001597116"/>
    </source>
</evidence>
<evidence type="ECO:0000256" key="6">
    <source>
        <dbReference type="ARBA" id="ARBA00044063"/>
    </source>
</evidence>
<dbReference type="GO" id="GO:0004088">
    <property type="term" value="F:carbamoyl-phosphate synthase (glutamine-hydrolyzing) activity"/>
    <property type="evidence" value="ECO:0007669"/>
    <property type="project" value="UniProtKB-EC"/>
</dbReference>
<comment type="catalytic activity">
    <reaction evidence="7">
        <text>hydrogencarbonate + NH4(+) + 2 ATP = carbamoyl phosphate + 2 ADP + phosphate + 2 H(+)</text>
        <dbReference type="Rhea" id="RHEA:18029"/>
        <dbReference type="ChEBI" id="CHEBI:15378"/>
        <dbReference type="ChEBI" id="CHEBI:17544"/>
        <dbReference type="ChEBI" id="CHEBI:28938"/>
        <dbReference type="ChEBI" id="CHEBI:30616"/>
        <dbReference type="ChEBI" id="CHEBI:43474"/>
        <dbReference type="ChEBI" id="CHEBI:58228"/>
        <dbReference type="ChEBI" id="CHEBI:456216"/>
        <dbReference type="EC" id="6.3.4.16"/>
    </reaction>
</comment>
<feature type="domain" description="ATP-grasp" evidence="9">
    <location>
        <begin position="702"/>
        <end position="893"/>
    </location>
</feature>
<evidence type="ECO:0000256" key="5">
    <source>
        <dbReference type="ARBA" id="ARBA00022840"/>
    </source>
</evidence>
<name>A0ABW3QNV0_9BACT</name>
<dbReference type="PROSITE" id="PS00866">
    <property type="entry name" value="CPSASE_1"/>
    <property type="match status" value="1"/>
</dbReference>
<reference evidence="11" key="1">
    <citation type="journal article" date="2019" name="Int. J. Syst. Evol. Microbiol.">
        <title>The Global Catalogue of Microorganisms (GCM) 10K type strain sequencing project: providing services to taxonomists for standard genome sequencing and annotation.</title>
        <authorList>
            <consortium name="The Broad Institute Genomics Platform"/>
            <consortium name="The Broad Institute Genome Sequencing Center for Infectious Disease"/>
            <person name="Wu L."/>
            <person name="Ma J."/>
        </authorList>
    </citation>
    <scope>NUCLEOTIDE SEQUENCE [LARGE SCALE GENOMIC DNA]</scope>
    <source>
        <strain evidence="11">CCUG 55608</strain>
    </source>
</reference>
<dbReference type="InterPro" id="IPR005479">
    <property type="entry name" value="CPAse_ATP-bd"/>
</dbReference>
<dbReference type="PROSITE" id="PS51257">
    <property type="entry name" value="PROKAR_LIPOPROTEIN"/>
    <property type="match status" value="1"/>
</dbReference>
<dbReference type="EMBL" id="JBHTLP010000023">
    <property type="protein sequence ID" value="MFD1144755.1"/>
    <property type="molecule type" value="Genomic_DNA"/>
</dbReference>
<dbReference type="SMART" id="SM01096">
    <property type="entry name" value="CPSase_L_D3"/>
    <property type="match status" value="1"/>
</dbReference>
<dbReference type="SUPFAM" id="SSF52440">
    <property type="entry name" value="PreATP-grasp domain"/>
    <property type="match status" value="2"/>
</dbReference>
<dbReference type="SUPFAM" id="SSF48108">
    <property type="entry name" value="Carbamoyl phosphate synthetase, large subunit connection domain"/>
    <property type="match status" value="1"/>
</dbReference>
<evidence type="ECO:0000259" key="9">
    <source>
        <dbReference type="PROSITE" id="PS50975"/>
    </source>
</evidence>
<keyword evidence="11" id="KW-1185">Reference proteome</keyword>
<dbReference type="PANTHER" id="PTHR11405:SF53">
    <property type="entry name" value="CARBAMOYL-PHOSPHATE SYNTHASE [AMMONIA], MITOCHONDRIAL"/>
    <property type="match status" value="1"/>
</dbReference>
<dbReference type="Proteomes" id="UP001597116">
    <property type="component" value="Unassembled WGS sequence"/>
</dbReference>
<evidence type="ECO:0000256" key="1">
    <source>
        <dbReference type="ARBA" id="ARBA00009799"/>
    </source>
</evidence>
<keyword evidence="2 10" id="KW-0436">Ligase</keyword>
<dbReference type="NCBIfam" id="NF003671">
    <property type="entry name" value="PRK05294.1"/>
    <property type="match status" value="1"/>
</dbReference>
<evidence type="ECO:0000256" key="3">
    <source>
        <dbReference type="ARBA" id="ARBA00022737"/>
    </source>
</evidence>
<feature type="domain" description="ATP-grasp" evidence="9">
    <location>
        <begin position="138"/>
        <end position="333"/>
    </location>
</feature>
<dbReference type="Gene3D" id="3.30.470.20">
    <property type="entry name" value="ATP-grasp fold, B domain"/>
    <property type="match status" value="2"/>
</dbReference>
<evidence type="ECO:0000256" key="7">
    <source>
        <dbReference type="ARBA" id="ARBA00047359"/>
    </source>
</evidence>
<sequence length="964" mass="107257">MPKDSSIRSILIIGSGPIVIGQACEFDYAGSQAARSLREEGIEVSLINSNPATIMTDPINADYVYLKPLEKKSIVEILKKHQEEGHPIDAVLPTMGGQTALNLAIECDKAGVWTKYGVRIIGVDIKAIETTEDREKFRLKMLELGVGVCQGRTARSFLEGKEIAQEIGFPLVIRPSFTLGGTGGGFVDKPEDFDKALNNGLHASPVHEVLIEQSVMGWKEYELELLRDGAGNFIIICSIENFDPMGIHTGDSITVAPAMTLPDTLYQKMRDLAIKMMDGIGKFAGGCNVQFSVNPENDDIIAIEINPRVSRSSALASKATGYPIAKIAAKMSIGYNLDELINPITGSTSAFFEPAIDYVIVKVPRWNFDKFPGSDRSLGLQMKSVGEAMGIGRNFQEALQKACQSLEIRRNGLGADGKELTDQEAIKYSLAHPSWNRMFHIYDAFKAGLSFKTIQNLTKIDKWFLYQIEELVELEREIGHYDLEDVPPALILKAKQKGYADRQLAHLLGVKESKIYNFRQEHNIRRVFKCVDTCAAEFEARTPYYYSTFNSPQLPIEGTETPEQGAFPVGVLAGNESITSERKKVVILGSGPNRIGQGIEFDYSCVHGVLAAKEAGYETIMINCNPETVSTDPDIADKLYFEPVFWEHVHAIIMHENPVGVIVQLGGQTALKMAEKLTRYGIKIIGTDYESLDLAEDRGRFSALLRDHNIPYPKFGTVRGSDEAVELSRELGFPLLVRPSYVLGGQSMKIVLNEQELEQHVVKILHDIPDNNILLDHFLENAIEAEADAICDGEDVYIIGVMEHIEPAGIHSGDSYAVLPTFDLSDNVIKQIEEHTRTIAKALNTVGLINIQFAVKDEVVYIIEANPRASRTVPFICKAYQEPYVNYATKVMLGDKKVKDFDFKPVKKGYAIKIPVFSFNKFPNVNKELGPEMKSTGEGIYFIDDLEDDFFQKVYSERNLYLSR</sequence>
<accession>A0ABW3QNV0</accession>